<protein>
    <submittedName>
        <fullName evidence="2">Uncharacterized protein</fullName>
    </submittedName>
</protein>
<feature type="compositionally biased region" description="Low complexity" evidence="1">
    <location>
        <begin position="362"/>
        <end position="375"/>
    </location>
</feature>
<dbReference type="AlphaFoldDB" id="A0A8X9A1K1"/>
<keyword evidence="3" id="KW-1185">Reference proteome</keyword>
<accession>A0A8X9A1K1</accession>
<evidence type="ECO:0000256" key="1">
    <source>
        <dbReference type="SAM" id="MobiDB-lite"/>
    </source>
</evidence>
<name>A0A8X9A1K1_SALSN</name>
<feature type="compositionally biased region" description="Polar residues" evidence="1">
    <location>
        <begin position="331"/>
        <end position="352"/>
    </location>
</feature>
<dbReference type="Gene3D" id="3.30.40.10">
    <property type="entry name" value="Zinc/RING finger domain, C3HC4 (zinc finger)"/>
    <property type="match status" value="1"/>
</dbReference>
<dbReference type="InterPro" id="IPR013083">
    <property type="entry name" value="Znf_RING/FYVE/PHD"/>
</dbReference>
<comment type="caution">
    <text evidence="2">The sequence shown here is derived from an EMBL/GenBank/DDBJ whole genome shotgun (WGS) entry which is preliminary data.</text>
</comment>
<feature type="region of interest" description="Disordered" evidence="1">
    <location>
        <begin position="275"/>
        <end position="457"/>
    </location>
</feature>
<dbReference type="OrthoDB" id="1921166at2759"/>
<dbReference type="PANTHER" id="PTHR31197">
    <property type="entry name" value="OS01G0612600 PROTEIN"/>
    <property type="match status" value="1"/>
</dbReference>
<reference evidence="2" key="1">
    <citation type="submission" date="2018-01" db="EMBL/GenBank/DDBJ databases">
        <authorList>
            <person name="Mao J.F."/>
        </authorList>
    </citation>
    <scope>NUCLEOTIDE SEQUENCE</scope>
    <source>
        <strain evidence="2">Huo1</strain>
        <tissue evidence="2">Leaf</tissue>
    </source>
</reference>
<proteinExistence type="predicted"/>
<evidence type="ECO:0000313" key="2">
    <source>
        <dbReference type="EMBL" id="KAG6425292.1"/>
    </source>
</evidence>
<dbReference type="EMBL" id="PNBA02000005">
    <property type="protein sequence ID" value="KAG6425292.1"/>
    <property type="molecule type" value="Genomic_DNA"/>
</dbReference>
<gene>
    <name evidence="2" type="ORF">SASPL_115720</name>
</gene>
<sequence>MPKDRRVNSSSFDRSMVSPYSCSSKVSDCKNGKSSLPQVGDEKEWEEVRCPICMEQPHNAVLLLCSSHEKGCRPFICDTSYRHSNCFDQYRKSSSVAENLHVLSEEHQSKLVCPLCRGTVSGWDVVYPARKFLNSKKRSCSLETCSFGGNYAELRKHARLEHPSGRPSEATPNRQANWTALEQQRDIEDAQIYQSDMEYDDFDMWADWDELLADDFWNSRSELLEWMADDFWSGGSLFDLPSGVSNFEDDLSTLSGISMPLFGSYFSFPGDDIMDSGNSRNGDDDMIDSGSSRSGGDGPQWGSVSGSRLNLHLGNAATNSGPGPTYHSENDANVSRSRPNYQMETDALNSRSRSGHHRENVRTTSSNRSSYRSVNDPASSRGNNPNTSRSRYYREIDHGSSRRRSSYRRESEQRRDWRSRSRFPRSREFVAPVRGFGTRSFHGSSTQTRSERGDRRD</sequence>
<reference evidence="2" key="2">
    <citation type="submission" date="2020-08" db="EMBL/GenBank/DDBJ databases">
        <title>Plant Genome Project.</title>
        <authorList>
            <person name="Zhang R.-G."/>
        </authorList>
    </citation>
    <scope>NUCLEOTIDE SEQUENCE</scope>
    <source>
        <strain evidence="2">Huo1</strain>
        <tissue evidence="2">Leaf</tissue>
    </source>
</reference>
<feature type="compositionally biased region" description="Polar residues" evidence="1">
    <location>
        <begin position="8"/>
        <end position="37"/>
    </location>
</feature>
<evidence type="ECO:0000313" key="3">
    <source>
        <dbReference type="Proteomes" id="UP000298416"/>
    </source>
</evidence>
<dbReference type="Pfam" id="PF07800">
    <property type="entry name" value="DUF1644"/>
    <property type="match status" value="1"/>
</dbReference>
<feature type="compositionally biased region" description="Polar residues" evidence="1">
    <location>
        <begin position="376"/>
        <end position="390"/>
    </location>
</feature>
<dbReference type="InterPro" id="IPR012866">
    <property type="entry name" value="DUF1644"/>
</dbReference>
<organism evidence="2">
    <name type="scientific">Salvia splendens</name>
    <name type="common">Scarlet sage</name>
    <dbReference type="NCBI Taxonomy" id="180675"/>
    <lineage>
        <taxon>Eukaryota</taxon>
        <taxon>Viridiplantae</taxon>
        <taxon>Streptophyta</taxon>
        <taxon>Embryophyta</taxon>
        <taxon>Tracheophyta</taxon>
        <taxon>Spermatophyta</taxon>
        <taxon>Magnoliopsida</taxon>
        <taxon>eudicotyledons</taxon>
        <taxon>Gunneridae</taxon>
        <taxon>Pentapetalae</taxon>
        <taxon>asterids</taxon>
        <taxon>lamiids</taxon>
        <taxon>Lamiales</taxon>
        <taxon>Lamiaceae</taxon>
        <taxon>Nepetoideae</taxon>
        <taxon>Mentheae</taxon>
        <taxon>Salviinae</taxon>
        <taxon>Salvia</taxon>
        <taxon>Salvia subgen. Calosphace</taxon>
        <taxon>core Calosphace</taxon>
    </lineage>
</organism>
<dbReference type="PANTHER" id="PTHR31197:SF40">
    <property type="entry name" value="ZINC FINGER, RING_FYVE_PHD-TYPE"/>
    <property type="match status" value="1"/>
</dbReference>
<dbReference type="Proteomes" id="UP000298416">
    <property type="component" value="Unassembled WGS sequence"/>
</dbReference>
<feature type="compositionally biased region" description="Basic and acidic residues" evidence="1">
    <location>
        <begin position="407"/>
        <end position="419"/>
    </location>
</feature>
<feature type="region of interest" description="Disordered" evidence="1">
    <location>
        <begin position="1"/>
        <end position="37"/>
    </location>
</feature>